<reference evidence="4 5" key="1">
    <citation type="submission" date="2017-08" db="EMBL/GenBank/DDBJ databases">
        <title>Infants hospitalized years apart are colonized by the same room-sourced microbial strains.</title>
        <authorList>
            <person name="Brooks B."/>
            <person name="Olm M.R."/>
            <person name="Firek B.A."/>
            <person name="Baker R."/>
            <person name="Thomas B.C."/>
            <person name="Morowitz M.J."/>
            <person name="Banfield J.F."/>
        </authorList>
    </citation>
    <scope>NUCLEOTIDE SEQUENCE [LARGE SCALE GENOMIC DNA]</scope>
    <source>
        <strain evidence="4">S2_005_002_R2_33</strain>
    </source>
</reference>
<protein>
    <recommendedName>
        <fullName evidence="3">DUF4440 domain-containing protein</fullName>
    </recommendedName>
</protein>
<evidence type="ECO:0000313" key="5">
    <source>
        <dbReference type="Proteomes" id="UP000249082"/>
    </source>
</evidence>
<evidence type="ECO:0000256" key="2">
    <source>
        <dbReference type="SAM" id="SignalP"/>
    </source>
</evidence>
<organism evidence="4 5">
    <name type="scientific">Novosphingobium pentaromativorans</name>
    <dbReference type="NCBI Taxonomy" id="205844"/>
    <lineage>
        <taxon>Bacteria</taxon>
        <taxon>Pseudomonadati</taxon>
        <taxon>Pseudomonadota</taxon>
        <taxon>Alphaproteobacteria</taxon>
        <taxon>Sphingomonadales</taxon>
        <taxon>Sphingomonadaceae</taxon>
        <taxon>Novosphingobium</taxon>
    </lineage>
</organism>
<dbReference type="SUPFAM" id="SSF54427">
    <property type="entry name" value="NTF2-like"/>
    <property type="match status" value="1"/>
</dbReference>
<dbReference type="InterPro" id="IPR032710">
    <property type="entry name" value="NTF2-like_dom_sf"/>
</dbReference>
<dbReference type="PROSITE" id="PS51257">
    <property type="entry name" value="PROKAR_LIPOPROTEIN"/>
    <property type="match status" value="1"/>
</dbReference>
<dbReference type="Pfam" id="PF14534">
    <property type="entry name" value="DUF4440"/>
    <property type="match status" value="1"/>
</dbReference>
<evidence type="ECO:0000313" key="4">
    <source>
        <dbReference type="EMBL" id="PZQ55518.1"/>
    </source>
</evidence>
<feature type="region of interest" description="Disordered" evidence="1">
    <location>
        <begin position="163"/>
        <end position="193"/>
    </location>
</feature>
<feature type="chain" id="PRO_5015974592" description="DUF4440 domain-containing protein" evidence="2">
    <location>
        <begin position="25"/>
        <end position="193"/>
    </location>
</feature>
<proteinExistence type="predicted"/>
<feature type="domain" description="DUF4440" evidence="3">
    <location>
        <begin position="34"/>
        <end position="142"/>
    </location>
</feature>
<accession>A0A2W5NT21</accession>
<gene>
    <name evidence="4" type="ORF">DI555_09420</name>
</gene>
<evidence type="ECO:0000259" key="3">
    <source>
        <dbReference type="Pfam" id="PF14534"/>
    </source>
</evidence>
<feature type="signal peptide" evidence="2">
    <location>
        <begin position="1"/>
        <end position="24"/>
    </location>
</feature>
<dbReference type="AlphaFoldDB" id="A0A2W5NT21"/>
<dbReference type="InterPro" id="IPR027843">
    <property type="entry name" value="DUF4440"/>
</dbReference>
<dbReference type="Gene3D" id="3.10.450.50">
    <property type="match status" value="1"/>
</dbReference>
<comment type="caution">
    <text evidence="4">The sequence shown here is derived from an EMBL/GenBank/DDBJ whole genome shotgun (WGS) entry which is preliminary data.</text>
</comment>
<sequence length="193" mass="20855">MTRTSNIFLAAALGCILAPAHAWADVRSDIEVRYEELRVAMESREGARIKPLLAPDFVRTDLGNNTMSADELIAGLAKIPVDPDRKSQTTVQSVSVNGKTAEVVQQQVASDTRQGRDGKMHSFGTTSLSHDTWVQSDKGWLLKTTQAQSTTITRDGVAMRTIKKGDPVPQGRRGRMGPGNGGMMGPPRPIGDN</sequence>
<dbReference type="EMBL" id="QFPX01000006">
    <property type="protein sequence ID" value="PZQ55518.1"/>
    <property type="molecule type" value="Genomic_DNA"/>
</dbReference>
<dbReference type="Proteomes" id="UP000249082">
    <property type="component" value="Unassembled WGS sequence"/>
</dbReference>
<evidence type="ECO:0000256" key="1">
    <source>
        <dbReference type="SAM" id="MobiDB-lite"/>
    </source>
</evidence>
<name>A0A2W5NT21_9SPHN</name>
<keyword evidence="2" id="KW-0732">Signal</keyword>